<sequence>MNDDGMDESNPVDRPDNRPISSSDEAPEEPSVHANGDASHSDLTQNDSMLEEAPDPTDEPNEQDEEGIPSPEESTERITRLPLSRIKHMIRTDPDIQLASQDAVFLVAKATEMFIGVLMKETYNVTKRSKKKTVQKQHMEESIKTSECLEFLDGALEGLL</sequence>
<dbReference type="Pfam" id="PF00808">
    <property type="entry name" value="CBFD_NFYB_HMF"/>
    <property type="match status" value="1"/>
</dbReference>
<feature type="compositionally biased region" description="Acidic residues" evidence="3">
    <location>
        <begin position="49"/>
        <end position="67"/>
    </location>
</feature>
<dbReference type="InterPro" id="IPR050568">
    <property type="entry name" value="Transcr_DNA_Rep_Reg"/>
</dbReference>
<dbReference type="OrthoDB" id="636685at2759"/>
<feature type="domain" description="Transcription factor CBF/NF-Y/archaeal histone" evidence="4">
    <location>
        <begin position="80"/>
        <end position="141"/>
    </location>
</feature>
<evidence type="ECO:0000313" key="5">
    <source>
        <dbReference type="EMBL" id="CAD7242292.1"/>
    </source>
</evidence>
<dbReference type="EMBL" id="CAJPEV010000246">
    <property type="protein sequence ID" value="CAG0882916.1"/>
    <property type="molecule type" value="Genomic_DNA"/>
</dbReference>
<keyword evidence="6" id="KW-1185">Reference proteome</keyword>
<evidence type="ECO:0000259" key="4">
    <source>
        <dbReference type="Pfam" id="PF00808"/>
    </source>
</evidence>
<evidence type="ECO:0000256" key="1">
    <source>
        <dbReference type="ARBA" id="ARBA00004123"/>
    </source>
</evidence>
<accession>A0A7R8X3Z5</accession>
<dbReference type="Proteomes" id="UP000677054">
    <property type="component" value="Unassembled WGS sequence"/>
</dbReference>
<protein>
    <recommendedName>
        <fullName evidence="4">Transcription factor CBF/NF-Y/archaeal histone domain-containing protein</fullName>
    </recommendedName>
</protein>
<dbReference type="GO" id="GO:0046982">
    <property type="term" value="F:protein heterodimerization activity"/>
    <property type="evidence" value="ECO:0007669"/>
    <property type="project" value="InterPro"/>
</dbReference>
<dbReference type="CDD" id="cd22929">
    <property type="entry name" value="HFD_POLE4-like"/>
    <property type="match status" value="1"/>
</dbReference>
<dbReference type="GO" id="GO:0008622">
    <property type="term" value="C:epsilon DNA polymerase complex"/>
    <property type="evidence" value="ECO:0007669"/>
    <property type="project" value="TreeGrafter"/>
</dbReference>
<dbReference type="EMBL" id="LR899763">
    <property type="protein sequence ID" value="CAD7242292.1"/>
    <property type="molecule type" value="Genomic_DNA"/>
</dbReference>
<dbReference type="PANTHER" id="PTHR10252:SF79">
    <property type="entry name" value="DNA POLYMERASE EPSILON SUBUNIT 4"/>
    <property type="match status" value="1"/>
</dbReference>
<name>A0A7R8X3Z5_9CRUS</name>
<dbReference type="AlphaFoldDB" id="A0A7R8X3Z5"/>
<dbReference type="InterPro" id="IPR009072">
    <property type="entry name" value="Histone-fold"/>
</dbReference>
<comment type="subcellular location">
    <subcellularLocation>
        <location evidence="1">Nucleus</location>
    </subcellularLocation>
</comment>
<proteinExistence type="predicted"/>
<keyword evidence="2" id="KW-0539">Nucleus</keyword>
<organism evidence="5">
    <name type="scientific">Darwinula stevensoni</name>
    <dbReference type="NCBI Taxonomy" id="69355"/>
    <lineage>
        <taxon>Eukaryota</taxon>
        <taxon>Metazoa</taxon>
        <taxon>Ecdysozoa</taxon>
        <taxon>Arthropoda</taxon>
        <taxon>Crustacea</taxon>
        <taxon>Oligostraca</taxon>
        <taxon>Ostracoda</taxon>
        <taxon>Podocopa</taxon>
        <taxon>Podocopida</taxon>
        <taxon>Darwinulocopina</taxon>
        <taxon>Darwinuloidea</taxon>
        <taxon>Darwinulidae</taxon>
        <taxon>Darwinula</taxon>
    </lineage>
</organism>
<evidence type="ECO:0000313" key="6">
    <source>
        <dbReference type="Proteomes" id="UP000677054"/>
    </source>
</evidence>
<evidence type="ECO:0000256" key="3">
    <source>
        <dbReference type="SAM" id="MobiDB-lite"/>
    </source>
</evidence>
<dbReference type="SUPFAM" id="SSF47113">
    <property type="entry name" value="Histone-fold"/>
    <property type="match status" value="1"/>
</dbReference>
<feature type="region of interest" description="Disordered" evidence="3">
    <location>
        <begin position="1"/>
        <end position="78"/>
    </location>
</feature>
<evidence type="ECO:0000256" key="2">
    <source>
        <dbReference type="ARBA" id="ARBA00023242"/>
    </source>
</evidence>
<dbReference type="GO" id="GO:0006261">
    <property type="term" value="P:DNA-templated DNA replication"/>
    <property type="evidence" value="ECO:0007669"/>
    <property type="project" value="TreeGrafter"/>
</dbReference>
<dbReference type="InterPro" id="IPR003958">
    <property type="entry name" value="CBFA_NFYB_domain"/>
</dbReference>
<gene>
    <name evidence="5" type="ORF">DSTB1V02_LOCUS2263</name>
</gene>
<dbReference type="Gene3D" id="1.10.20.10">
    <property type="entry name" value="Histone, subunit A"/>
    <property type="match status" value="1"/>
</dbReference>
<dbReference type="PANTHER" id="PTHR10252">
    <property type="entry name" value="HISTONE-LIKE TRANSCRIPTION FACTOR CCAAT-RELATED"/>
    <property type="match status" value="1"/>
</dbReference>
<reference evidence="5" key="1">
    <citation type="submission" date="2020-11" db="EMBL/GenBank/DDBJ databases">
        <authorList>
            <person name="Tran Van P."/>
        </authorList>
    </citation>
    <scope>NUCLEOTIDE SEQUENCE</scope>
</reference>